<evidence type="ECO:0000313" key="8">
    <source>
        <dbReference type="Proteomes" id="UP001148125"/>
    </source>
</evidence>
<evidence type="ECO:0000256" key="3">
    <source>
        <dbReference type="ARBA" id="ARBA00023082"/>
    </source>
</evidence>
<dbReference type="InterPro" id="IPR014284">
    <property type="entry name" value="RNA_pol_sigma-70_dom"/>
</dbReference>
<keyword evidence="2" id="KW-0805">Transcription regulation</keyword>
<dbReference type="Proteomes" id="UP001148125">
    <property type="component" value="Unassembled WGS sequence"/>
</dbReference>
<dbReference type="RefSeq" id="WP_275120205.1">
    <property type="nucleotide sequence ID" value="NZ_JAOTPO010000018.1"/>
</dbReference>
<dbReference type="NCBIfam" id="TIGR02937">
    <property type="entry name" value="sigma70-ECF"/>
    <property type="match status" value="1"/>
</dbReference>
<dbReference type="InterPro" id="IPR039425">
    <property type="entry name" value="RNA_pol_sigma-70-like"/>
</dbReference>
<dbReference type="InterPro" id="IPR013324">
    <property type="entry name" value="RNA_pol_sigma_r3/r4-like"/>
</dbReference>
<dbReference type="InterPro" id="IPR013325">
    <property type="entry name" value="RNA_pol_sigma_r2"/>
</dbReference>
<evidence type="ECO:0000259" key="6">
    <source>
        <dbReference type="Pfam" id="PF08281"/>
    </source>
</evidence>
<dbReference type="Gene3D" id="1.10.10.10">
    <property type="entry name" value="Winged helix-like DNA-binding domain superfamily/Winged helix DNA-binding domain"/>
    <property type="match status" value="1"/>
</dbReference>
<evidence type="ECO:0000313" key="7">
    <source>
        <dbReference type="EMBL" id="MDE5415603.1"/>
    </source>
</evidence>
<proteinExistence type="inferred from homology"/>
<dbReference type="InterPro" id="IPR036388">
    <property type="entry name" value="WH-like_DNA-bd_sf"/>
</dbReference>
<dbReference type="InterPro" id="IPR007627">
    <property type="entry name" value="RNA_pol_sigma70_r2"/>
</dbReference>
<gene>
    <name evidence="7" type="ORF">N7Z68_19845</name>
</gene>
<accession>A0ABT5VM79</accession>
<evidence type="ECO:0000256" key="1">
    <source>
        <dbReference type="ARBA" id="ARBA00010641"/>
    </source>
</evidence>
<feature type="domain" description="RNA polymerase sigma factor 70 region 4 type 2" evidence="6">
    <location>
        <begin position="109"/>
        <end position="160"/>
    </location>
</feature>
<comment type="similarity">
    <text evidence="1">Belongs to the sigma-70 factor family. ECF subfamily.</text>
</comment>
<dbReference type="Gene3D" id="1.10.1740.10">
    <property type="match status" value="1"/>
</dbReference>
<evidence type="ECO:0000256" key="4">
    <source>
        <dbReference type="ARBA" id="ARBA00023163"/>
    </source>
</evidence>
<reference evidence="7" key="1">
    <citation type="submission" date="2024-05" db="EMBL/GenBank/DDBJ databases">
        <title>Alkalihalobacillus sp. strain MEB203 novel alkaliphilic bacterium from Lonar Lake, India.</title>
        <authorList>
            <person name="Joshi A."/>
            <person name="Thite S."/>
            <person name="Mengade P."/>
        </authorList>
    </citation>
    <scope>NUCLEOTIDE SEQUENCE</scope>
    <source>
        <strain evidence="7">MEB 203</strain>
    </source>
</reference>
<name>A0ABT5VM79_9BACI</name>
<dbReference type="Pfam" id="PF08281">
    <property type="entry name" value="Sigma70_r4_2"/>
    <property type="match status" value="1"/>
</dbReference>
<keyword evidence="8" id="KW-1185">Reference proteome</keyword>
<dbReference type="EMBL" id="JAOTPO010000018">
    <property type="protein sequence ID" value="MDE5415603.1"/>
    <property type="molecule type" value="Genomic_DNA"/>
</dbReference>
<dbReference type="InterPro" id="IPR013249">
    <property type="entry name" value="RNA_pol_sigma70_r4_t2"/>
</dbReference>
<dbReference type="SUPFAM" id="SSF88659">
    <property type="entry name" value="Sigma3 and sigma4 domains of RNA polymerase sigma factors"/>
    <property type="match status" value="1"/>
</dbReference>
<keyword evidence="3" id="KW-0731">Sigma factor</keyword>
<feature type="domain" description="RNA polymerase sigma-70 region 2" evidence="5">
    <location>
        <begin position="21"/>
        <end position="88"/>
    </location>
</feature>
<comment type="caution">
    <text evidence="7">The sequence shown here is derived from an EMBL/GenBank/DDBJ whole genome shotgun (WGS) entry which is preliminary data.</text>
</comment>
<dbReference type="PANTHER" id="PTHR43133">
    <property type="entry name" value="RNA POLYMERASE ECF-TYPE SIGMA FACTO"/>
    <property type="match status" value="1"/>
</dbReference>
<dbReference type="PANTHER" id="PTHR43133:SF51">
    <property type="entry name" value="RNA POLYMERASE SIGMA FACTOR"/>
    <property type="match status" value="1"/>
</dbReference>
<evidence type="ECO:0000259" key="5">
    <source>
        <dbReference type="Pfam" id="PF04542"/>
    </source>
</evidence>
<dbReference type="SUPFAM" id="SSF88946">
    <property type="entry name" value="Sigma2 domain of RNA polymerase sigma factors"/>
    <property type="match status" value="1"/>
</dbReference>
<dbReference type="Pfam" id="PF04542">
    <property type="entry name" value="Sigma70_r2"/>
    <property type="match status" value="1"/>
</dbReference>
<protein>
    <submittedName>
        <fullName evidence="7">Sigma-70 family RNA polymerase sigma factor</fullName>
    </submittedName>
</protein>
<organism evidence="7 8">
    <name type="scientific">Alkalihalobacterium chitinilyticum</name>
    <dbReference type="NCBI Taxonomy" id="2980103"/>
    <lineage>
        <taxon>Bacteria</taxon>
        <taxon>Bacillati</taxon>
        <taxon>Bacillota</taxon>
        <taxon>Bacilli</taxon>
        <taxon>Bacillales</taxon>
        <taxon>Bacillaceae</taxon>
        <taxon>Alkalihalobacterium</taxon>
    </lineage>
</organism>
<dbReference type="CDD" id="cd06171">
    <property type="entry name" value="Sigma70_r4"/>
    <property type="match status" value="1"/>
</dbReference>
<sequence length="175" mass="20651">MNEIKVVKRAQQGDKEAFVQLIEQHRNSMYRMALTIVHSKEACEDALSEAITKAYEKITTLREPKYFKTWLMRIVMNESYSIVRERKRVVELTEWNREAVTETMTTDFELEEVIQQLPEDLRVVIVLFYIEQCTINEISEVLNIAEGTVKSRLHRARKKLLPLLETNEKRCSTNE</sequence>
<keyword evidence="4" id="KW-0804">Transcription</keyword>
<evidence type="ECO:0000256" key="2">
    <source>
        <dbReference type="ARBA" id="ARBA00023015"/>
    </source>
</evidence>